<evidence type="ECO:0000256" key="2">
    <source>
        <dbReference type="ARBA" id="ARBA00012417"/>
    </source>
</evidence>
<dbReference type="NCBIfam" id="TIGR00593">
    <property type="entry name" value="pola"/>
    <property type="match status" value="1"/>
</dbReference>
<dbReference type="CDD" id="cd09898">
    <property type="entry name" value="H3TH_53EXO"/>
    <property type="match status" value="1"/>
</dbReference>
<keyword evidence="4 16" id="KW-0808">Transferase</keyword>
<dbReference type="Gene3D" id="3.30.70.370">
    <property type="match status" value="1"/>
</dbReference>
<dbReference type="InterPro" id="IPR001098">
    <property type="entry name" value="DNA-dir_DNA_pol_A_palm_dom"/>
</dbReference>
<evidence type="ECO:0000256" key="16">
    <source>
        <dbReference type="RuleBase" id="RU004460"/>
    </source>
</evidence>
<dbReference type="Pfam" id="PF02739">
    <property type="entry name" value="5_3_exonuc_N"/>
    <property type="match status" value="1"/>
</dbReference>
<evidence type="ECO:0000256" key="13">
    <source>
        <dbReference type="ARBA" id="ARBA00023204"/>
    </source>
</evidence>
<name>A0ABU5F556_9BACT</name>
<comment type="caution">
    <text evidence="21">The sequence shown here is derived from an EMBL/GenBank/DDBJ whole genome shotgun (WGS) entry which is preliminary data.</text>
</comment>
<keyword evidence="11 16" id="KW-0239">DNA-directed DNA polymerase</keyword>
<dbReference type="NCBIfam" id="NF004397">
    <property type="entry name" value="PRK05755.1"/>
    <property type="match status" value="1"/>
</dbReference>
<organism evidence="21 22">
    <name type="scientific">Gemmata algarum</name>
    <dbReference type="NCBI Taxonomy" id="2975278"/>
    <lineage>
        <taxon>Bacteria</taxon>
        <taxon>Pseudomonadati</taxon>
        <taxon>Planctomycetota</taxon>
        <taxon>Planctomycetia</taxon>
        <taxon>Gemmatales</taxon>
        <taxon>Gemmataceae</taxon>
        <taxon>Gemmata</taxon>
    </lineage>
</organism>
<keyword evidence="12 16" id="KW-0238">DNA-binding</keyword>
<dbReference type="Gene3D" id="1.20.1060.10">
    <property type="entry name" value="Taq DNA Polymerase, Chain T, domain 4"/>
    <property type="match status" value="1"/>
</dbReference>
<evidence type="ECO:0000259" key="20">
    <source>
        <dbReference type="SMART" id="SM00482"/>
    </source>
</evidence>
<dbReference type="GO" id="GO:0003887">
    <property type="term" value="F:DNA-directed DNA polymerase activity"/>
    <property type="evidence" value="ECO:0007669"/>
    <property type="project" value="UniProtKB-EC"/>
</dbReference>
<evidence type="ECO:0000256" key="11">
    <source>
        <dbReference type="ARBA" id="ARBA00022932"/>
    </source>
</evidence>
<feature type="region of interest" description="Disordered" evidence="17">
    <location>
        <begin position="714"/>
        <end position="736"/>
    </location>
</feature>
<feature type="domain" description="3'-5' exonuclease" evidence="18">
    <location>
        <begin position="384"/>
        <end position="569"/>
    </location>
</feature>
<dbReference type="SMART" id="SM00482">
    <property type="entry name" value="POLAc"/>
    <property type="match status" value="1"/>
</dbReference>
<comment type="catalytic activity">
    <reaction evidence="14 16">
        <text>DNA(n) + a 2'-deoxyribonucleoside 5'-triphosphate = DNA(n+1) + diphosphate</text>
        <dbReference type="Rhea" id="RHEA:22508"/>
        <dbReference type="Rhea" id="RHEA-COMP:17339"/>
        <dbReference type="Rhea" id="RHEA-COMP:17340"/>
        <dbReference type="ChEBI" id="CHEBI:33019"/>
        <dbReference type="ChEBI" id="CHEBI:61560"/>
        <dbReference type="ChEBI" id="CHEBI:173112"/>
        <dbReference type="EC" id="2.7.7.7"/>
    </reaction>
</comment>
<comment type="similarity">
    <text evidence="1 16">Belongs to the DNA polymerase type-A family.</text>
</comment>
<evidence type="ECO:0000256" key="9">
    <source>
        <dbReference type="ARBA" id="ARBA00022801"/>
    </source>
</evidence>
<evidence type="ECO:0000256" key="6">
    <source>
        <dbReference type="ARBA" id="ARBA00022705"/>
    </source>
</evidence>
<dbReference type="InterPro" id="IPR036397">
    <property type="entry name" value="RNaseH_sf"/>
</dbReference>
<dbReference type="PRINTS" id="PR00868">
    <property type="entry name" value="DNAPOLI"/>
</dbReference>
<evidence type="ECO:0000256" key="17">
    <source>
        <dbReference type="SAM" id="MobiDB-lite"/>
    </source>
</evidence>
<evidence type="ECO:0000256" key="10">
    <source>
        <dbReference type="ARBA" id="ARBA00022839"/>
    </source>
</evidence>
<dbReference type="RefSeq" id="WP_320687793.1">
    <property type="nucleotide sequence ID" value="NZ_JAXBLV010000192.1"/>
</dbReference>
<evidence type="ECO:0000313" key="22">
    <source>
        <dbReference type="Proteomes" id="UP001272242"/>
    </source>
</evidence>
<keyword evidence="5 16" id="KW-0548">Nucleotidyltransferase</keyword>
<evidence type="ECO:0000256" key="7">
    <source>
        <dbReference type="ARBA" id="ARBA00022722"/>
    </source>
</evidence>
<dbReference type="SUPFAM" id="SSF88723">
    <property type="entry name" value="PIN domain-like"/>
    <property type="match status" value="1"/>
</dbReference>
<keyword evidence="10 16" id="KW-0269">Exonuclease</keyword>
<evidence type="ECO:0000256" key="14">
    <source>
        <dbReference type="ARBA" id="ARBA00049244"/>
    </source>
</evidence>
<dbReference type="Proteomes" id="UP001272242">
    <property type="component" value="Unassembled WGS sequence"/>
</dbReference>
<dbReference type="InterPro" id="IPR043502">
    <property type="entry name" value="DNA/RNA_pol_sf"/>
</dbReference>
<dbReference type="EC" id="2.7.7.7" evidence="2 15"/>
<dbReference type="InterPro" id="IPR002298">
    <property type="entry name" value="DNA_polymerase_A"/>
</dbReference>
<dbReference type="CDD" id="cd09859">
    <property type="entry name" value="PIN_53EXO"/>
    <property type="match status" value="1"/>
</dbReference>
<dbReference type="InterPro" id="IPR019760">
    <property type="entry name" value="DNA-dir_DNA_pol_A_CS"/>
</dbReference>
<evidence type="ECO:0000256" key="15">
    <source>
        <dbReference type="NCBIfam" id="TIGR00593"/>
    </source>
</evidence>
<proteinExistence type="inferred from homology"/>
<dbReference type="Gene3D" id="3.40.50.1010">
    <property type="entry name" value="5'-nuclease"/>
    <property type="match status" value="1"/>
</dbReference>
<accession>A0ABU5F556</accession>
<dbReference type="EMBL" id="JAXBLV010000192">
    <property type="protein sequence ID" value="MDY3561373.1"/>
    <property type="molecule type" value="Genomic_DNA"/>
</dbReference>
<dbReference type="PANTHER" id="PTHR10133:SF27">
    <property type="entry name" value="DNA POLYMERASE NU"/>
    <property type="match status" value="1"/>
</dbReference>
<evidence type="ECO:0000256" key="12">
    <source>
        <dbReference type="ARBA" id="ARBA00023125"/>
    </source>
</evidence>
<comment type="function">
    <text evidence="16">In addition to polymerase activity, this DNA polymerase exhibits 3'-5' and 5'-3' exonuclease activity.</text>
</comment>
<dbReference type="Pfam" id="PF01367">
    <property type="entry name" value="5_3_exonuc"/>
    <property type="match status" value="1"/>
</dbReference>
<evidence type="ECO:0000256" key="8">
    <source>
        <dbReference type="ARBA" id="ARBA00022763"/>
    </source>
</evidence>
<dbReference type="SUPFAM" id="SSF47807">
    <property type="entry name" value="5' to 3' exonuclease, C-terminal subdomain"/>
    <property type="match status" value="1"/>
</dbReference>
<dbReference type="InterPro" id="IPR036279">
    <property type="entry name" value="5-3_exonuclease_C_sf"/>
</dbReference>
<sequence>MSDPVSAGSMYLLDAHGLIFQMFYGVGPMSAPDGRPTNAVFGVTRALMNLYDRGADYLIATLDHEKPTFRVEIDAAYKAHRDPPPPDLLLQEPMIQQVMEAMRVPFLIAPGYEADDVMATVSTQAAARGLDVFLCTSDKDCRQLITDKVKMLNLRKDYEALDAAGVLADWGVRPDQVVDFQALVGDSVDGVKGVVGVGPKTAAKWLQQFGTLDALIANADQAAGGPKTRQALKDAVASGALAKSKRLVRLDRDVPVAFDWDGWRRRDWDGQRLLELFHEFGFRGFAERVRKTLTRSGAQKNADALATAGLTAPTPVADTAGRGVPGAKPAPAKKAKGKSQKPAGPSLFDLLMEESPGSVPAEAGASEPTAAPAPISDGWSYSGYESVTTPERFEQFLAELAQQPAFVFDLETTGLDPVYDPIVGYSFAWQKGTAYYLPVRAPVGEPVLNPDAVLAALKPVFENPAIEKRNHNIKFDLIALAASGVELVGVAGDSMVAHYLLDPGARAHGLDDLTLDELKHTNISIKELIGTGKKQITMADVPVTRVRDYACEDADAALQLAAAFEPRLEAAGLRELYDTLEVPLIRVLAEMEHVGIRVDVPFLVQLGVQMGEELAGYEGEVHALAGRVFNIGSLKELQKILFDELKLPVQKRTGIKNEPSTDQESLERLAALGHELPKKLLAYRKVSKLKSTYVDVLPALADKNGRVHTSFNQASAETGRLSSSEPNLQNVPTRTEQGAQLRKAFIPRDGWTLVTADYSQIELRLLTHFCGDDTLRAAFAEDRDVHTAVAAQIFKVSEGEVTKVQRGVAKTVNFGVLYGMSATGLAIRLSIPRKEAEEFIEAYFTRYTKVLEYQQGLLATGRERGRLQTILGRWRAFNLDARDVNSTYQGRTMAAREAINYEIQGSAADLIKKAMLGVRARMVAQKLQARMLLTVHDELVFEAPPAEVKPLALLVREEMTSAIKLDVPLKVDVAAGPNWLEVEDIFG</sequence>
<evidence type="ECO:0000256" key="1">
    <source>
        <dbReference type="ARBA" id="ARBA00007705"/>
    </source>
</evidence>
<gene>
    <name evidence="16 21" type="primary">polA</name>
    <name evidence="21" type="ORF">R5W23_002650</name>
</gene>
<dbReference type="SMART" id="SM00279">
    <property type="entry name" value="HhH2"/>
    <property type="match status" value="1"/>
</dbReference>
<dbReference type="PROSITE" id="PS00447">
    <property type="entry name" value="DNA_POLYMERASE_A"/>
    <property type="match status" value="1"/>
</dbReference>
<dbReference type="CDD" id="cd06139">
    <property type="entry name" value="DNA_polA_I_Ecoli_like_exo"/>
    <property type="match status" value="1"/>
</dbReference>
<dbReference type="InterPro" id="IPR020045">
    <property type="entry name" value="DNA_polI_H3TH"/>
</dbReference>
<dbReference type="SMART" id="SM00474">
    <property type="entry name" value="35EXOc"/>
    <property type="match status" value="1"/>
</dbReference>
<dbReference type="SUPFAM" id="SSF53098">
    <property type="entry name" value="Ribonuclease H-like"/>
    <property type="match status" value="1"/>
</dbReference>
<dbReference type="InterPro" id="IPR012337">
    <property type="entry name" value="RNaseH-like_sf"/>
</dbReference>
<dbReference type="Pfam" id="PF00476">
    <property type="entry name" value="DNA_pol_A"/>
    <property type="match status" value="1"/>
</dbReference>
<keyword evidence="8 16" id="KW-0227">DNA damage</keyword>
<dbReference type="CDD" id="cd08637">
    <property type="entry name" value="DNA_pol_A_pol_I_C"/>
    <property type="match status" value="1"/>
</dbReference>
<dbReference type="InterPro" id="IPR029060">
    <property type="entry name" value="PIN-like_dom_sf"/>
</dbReference>
<feature type="compositionally biased region" description="Low complexity" evidence="17">
    <location>
        <begin position="313"/>
        <end position="330"/>
    </location>
</feature>
<dbReference type="InterPro" id="IPR008918">
    <property type="entry name" value="HhH2"/>
</dbReference>
<evidence type="ECO:0000256" key="5">
    <source>
        <dbReference type="ARBA" id="ARBA00022695"/>
    </source>
</evidence>
<evidence type="ECO:0000259" key="19">
    <source>
        <dbReference type="SMART" id="SM00475"/>
    </source>
</evidence>
<dbReference type="Gene3D" id="3.30.420.10">
    <property type="entry name" value="Ribonuclease H-like superfamily/Ribonuclease H"/>
    <property type="match status" value="1"/>
</dbReference>
<keyword evidence="7" id="KW-0540">Nuclease</keyword>
<dbReference type="InterPro" id="IPR002421">
    <property type="entry name" value="5-3_exonuclease"/>
</dbReference>
<keyword evidence="22" id="KW-1185">Reference proteome</keyword>
<keyword evidence="9 16" id="KW-0378">Hydrolase</keyword>
<dbReference type="InterPro" id="IPR002562">
    <property type="entry name" value="3'-5'_exonuclease_dom"/>
</dbReference>
<dbReference type="InterPro" id="IPR020046">
    <property type="entry name" value="5-3_exonucl_a-hlix_arch_N"/>
</dbReference>
<keyword evidence="13 16" id="KW-0234">DNA repair</keyword>
<feature type="region of interest" description="Disordered" evidence="17">
    <location>
        <begin position="313"/>
        <end position="377"/>
    </location>
</feature>
<dbReference type="Gene3D" id="1.10.150.20">
    <property type="entry name" value="5' to 3' exonuclease, C-terminal subdomain"/>
    <property type="match status" value="2"/>
</dbReference>
<evidence type="ECO:0000256" key="3">
    <source>
        <dbReference type="ARBA" id="ARBA00020311"/>
    </source>
</evidence>
<feature type="domain" description="5'-3' exonuclease" evidence="19">
    <location>
        <begin position="10"/>
        <end position="266"/>
    </location>
</feature>
<protein>
    <recommendedName>
        <fullName evidence="3 15">DNA polymerase I</fullName>
        <ecNumber evidence="2 15">2.7.7.7</ecNumber>
    </recommendedName>
</protein>
<evidence type="ECO:0000313" key="21">
    <source>
        <dbReference type="EMBL" id="MDY3561373.1"/>
    </source>
</evidence>
<dbReference type="Pfam" id="PF01612">
    <property type="entry name" value="DNA_pol_A_exo1"/>
    <property type="match status" value="1"/>
</dbReference>
<evidence type="ECO:0000256" key="4">
    <source>
        <dbReference type="ARBA" id="ARBA00022679"/>
    </source>
</evidence>
<keyword evidence="6 16" id="KW-0235">DNA replication</keyword>
<dbReference type="SMART" id="SM00475">
    <property type="entry name" value="53EXOc"/>
    <property type="match status" value="1"/>
</dbReference>
<reference evidence="22" key="1">
    <citation type="journal article" date="2023" name="Mar. Drugs">
        <title>Gemmata algarum, a Novel Planctomycete Isolated from an Algal Mat, Displays Antimicrobial Activity.</title>
        <authorList>
            <person name="Kumar G."/>
            <person name="Kallscheuer N."/>
            <person name="Kashif M."/>
            <person name="Ahamad S."/>
            <person name="Jagadeeshwari U."/>
            <person name="Pannikurungottu S."/>
            <person name="Haufschild T."/>
            <person name="Kabuu M."/>
            <person name="Sasikala C."/>
            <person name="Jogler C."/>
            <person name="Ramana C."/>
        </authorList>
    </citation>
    <scope>NUCLEOTIDE SEQUENCE [LARGE SCALE GENOMIC DNA]</scope>
    <source>
        <strain evidence="22">JC673</strain>
    </source>
</reference>
<dbReference type="PANTHER" id="PTHR10133">
    <property type="entry name" value="DNA POLYMERASE I"/>
    <property type="match status" value="1"/>
</dbReference>
<dbReference type="InterPro" id="IPR018320">
    <property type="entry name" value="DNA_polymerase_1"/>
</dbReference>
<evidence type="ECO:0000259" key="18">
    <source>
        <dbReference type="SMART" id="SM00474"/>
    </source>
</evidence>
<dbReference type="SUPFAM" id="SSF56672">
    <property type="entry name" value="DNA/RNA polymerases"/>
    <property type="match status" value="1"/>
</dbReference>
<feature type="domain" description="DNA-directed DNA polymerase family A palm" evidence="20">
    <location>
        <begin position="738"/>
        <end position="947"/>
    </location>
</feature>